<protein>
    <submittedName>
        <fullName evidence="2">Similar to terribly reduced optic lobes CG33950-PA</fullName>
    </submittedName>
</protein>
<evidence type="ECO:0000313" key="3">
    <source>
        <dbReference type="Proteomes" id="UP000044841"/>
    </source>
</evidence>
<accession>A0A0K6FNT0</accession>
<proteinExistence type="predicted"/>
<evidence type="ECO:0000256" key="1">
    <source>
        <dbReference type="SAM" id="MobiDB-lite"/>
    </source>
</evidence>
<reference evidence="2 3" key="1">
    <citation type="submission" date="2015-07" db="EMBL/GenBank/DDBJ databases">
        <authorList>
            <person name="Noorani M."/>
        </authorList>
    </citation>
    <scope>NUCLEOTIDE SEQUENCE [LARGE SCALE GENOMIC DNA]</scope>
    <source>
        <strain evidence="2">BBA 69670</strain>
    </source>
</reference>
<feature type="compositionally biased region" description="Low complexity" evidence="1">
    <location>
        <begin position="389"/>
        <end position="401"/>
    </location>
</feature>
<feature type="compositionally biased region" description="Polar residues" evidence="1">
    <location>
        <begin position="378"/>
        <end position="388"/>
    </location>
</feature>
<feature type="region of interest" description="Disordered" evidence="1">
    <location>
        <begin position="311"/>
        <end position="405"/>
    </location>
</feature>
<dbReference type="AlphaFoldDB" id="A0A0K6FNT0"/>
<gene>
    <name evidence="2" type="ORF">RSOLAG22IIIB_07608</name>
</gene>
<dbReference type="Proteomes" id="UP000044841">
    <property type="component" value="Unassembled WGS sequence"/>
</dbReference>
<keyword evidence="3" id="KW-1185">Reference proteome</keyword>
<feature type="compositionally biased region" description="Polar residues" evidence="1">
    <location>
        <begin position="317"/>
        <end position="326"/>
    </location>
</feature>
<evidence type="ECO:0000313" key="2">
    <source>
        <dbReference type="EMBL" id="CUA67920.1"/>
    </source>
</evidence>
<dbReference type="EMBL" id="CYGV01000247">
    <property type="protein sequence ID" value="CUA67920.1"/>
    <property type="molecule type" value="Genomic_DNA"/>
</dbReference>
<feature type="region of interest" description="Disordered" evidence="1">
    <location>
        <begin position="105"/>
        <end position="142"/>
    </location>
</feature>
<organism evidence="2 3">
    <name type="scientific">Rhizoctonia solani</name>
    <dbReference type="NCBI Taxonomy" id="456999"/>
    <lineage>
        <taxon>Eukaryota</taxon>
        <taxon>Fungi</taxon>
        <taxon>Dikarya</taxon>
        <taxon>Basidiomycota</taxon>
        <taxon>Agaricomycotina</taxon>
        <taxon>Agaricomycetes</taxon>
        <taxon>Cantharellales</taxon>
        <taxon>Ceratobasidiaceae</taxon>
        <taxon>Rhizoctonia</taxon>
    </lineage>
</organism>
<sequence>MSEIASTIARIEALVQSKELAEPTAWDKAWDMRWKEVWGKHGPVPRQQKGGLVQSLARAIRGTTTISVVADGCTAGRTAGRTPVELSLSKTTSTIMRTIFTEDRSRPSVADTSSMPRGENDSIIPLANNPHSPTETIRSDLHNDNDIGTERYSYVMNWLGYSCLLSGSETCRVWATPRESAIEFAWNTVWPVAQSAGEDAAEAVLGFGMRLPENDSQTQIKRTSARSSLLAGVLSRGATVRLKIPVNRRHSTSQNLAHHQTGEQFLVDATPGTMDRTRMSLPNPTSLRNTYFPPRDSSYTADHVLVEDPQTIMPSAGTDSPAQASFPQIERSTLPPTPRSRLPDFSLRSIPEGPSHTYDLPGIPSRRISRAMSEPVPASTSAQVPVGQNSNPSENPSNANVPRRRRESAIKRLREHVVTRWSDPLRYINTEFEDAFTKKIQERDYHRKKSIARKDAVRMIINDSDLLDKLPEEGIRLAREAWESAETTVGKHHFEQKLKALARQEWEKLVERHKVTYLSTPLQDDPNWEENFMSTWKQAWQESWAAAWTGVCSQAYNEATTRSVEFGVEKILDSQSTLNRQTYEQLLKGSSYFKLCQLLSKDLKSPSTSLEQIHQWMKELNHLSESLQHSIPTLRDDCMEITVFESIKPETMAKATRALLGSLGTDGATGGKLTSRKITHYEFQKWVTNDYIVRKVHKDDPVYGLFLRGIEEVWDFISRPGAT</sequence>
<name>A0A0K6FNT0_9AGAM</name>